<accession>X1U2H2</accession>
<reference evidence="1" key="1">
    <citation type="journal article" date="2014" name="Front. Microbiol.">
        <title>High frequency of phylogenetically diverse reductive dehalogenase-homologous genes in deep subseafloor sedimentary metagenomes.</title>
        <authorList>
            <person name="Kawai M."/>
            <person name="Futagami T."/>
            <person name="Toyoda A."/>
            <person name="Takaki Y."/>
            <person name="Nishi S."/>
            <person name="Hori S."/>
            <person name="Arai W."/>
            <person name="Tsubouchi T."/>
            <person name="Morono Y."/>
            <person name="Uchiyama I."/>
            <person name="Ito T."/>
            <person name="Fujiyama A."/>
            <person name="Inagaki F."/>
            <person name="Takami H."/>
        </authorList>
    </citation>
    <scope>NUCLEOTIDE SEQUENCE</scope>
    <source>
        <strain evidence="1">Expedition CK06-06</strain>
    </source>
</reference>
<dbReference type="AlphaFoldDB" id="X1U2H2"/>
<protein>
    <submittedName>
        <fullName evidence="1">Uncharacterized protein</fullName>
    </submittedName>
</protein>
<feature type="non-terminal residue" evidence="1">
    <location>
        <position position="131"/>
    </location>
</feature>
<organism evidence="1">
    <name type="scientific">marine sediment metagenome</name>
    <dbReference type="NCBI Taxonomy" id="412755"/>
    <lineage>
        <taxon>unclassified sequences</taxon>
        <taxon>metagenomes</taxon>
        <taxon>ecological metagenomes</taxon>
    </lineage>
</organism>
<gene>
    <name evidence="1" type="ORF">S12H4_54620</name>
</gene>
<proteinExistence type="predicted"/>
<dbReference type="EMBL" id="BARW01034934">
    <property type="protein sequence ID" value="GAJ11729.1"/>
    <property type="molecule type" value="Genomic_DNA"/>
</dbReference>
<comment type="caution">
    <text evidence="1">The sequence shown here is derived from an EMBL/GenBank/DDBJ whole genome shotgun (WGS) entry which is preliminary data.</text>
</comment>
<sequence>MHQDCKDLHRPCFLCDPQDESAYIMLVGAGNYKTKEDFLDEAQLMGISKRIPFIPKGLELGKTVIYLAHPKACEVKEPAALQEAMAIVGEAQTNQPRLLETEKVSKALGIFCAFIPKRVEKLIWESQATPE</sequence>
<name>X1U2H2_9ZZZZ</name>
<evidence type="ECO:0000313" key="1">
    <source>
        <dbReference type="EMBL" id="GAJ11729.1"/>
    </source>
</evidence>